<dbReference type="GO" id="GO:0000287">
    <property type="term" value="F:magnesium ion binding"/>
    <property type="evidence" value="ECO:0007669"/>
    <property type="project" value="InterPro"/>
</dbReference>
<keyword evidence="8 12" id="KW-0067">ATP-binding</keyword>
<evidence type="ECO:0000256" key="1">
    <source>
        <dbReference type="ARBA" id="ARBA00001946"/>
    </source>
</evidence>
<evidence type="ECO:0000256" key="4">
    <source>
        <dbReference type="ARBA" id="ARBA00022490"/>
    </source>
</evidence>
<evidence type="ECO:0000256" key="11">
    <source>
        <dbReference type="ARBA" id="ARBA00023146"/>
    </source>
</evidence>
<comment type="subcellular location">
    <subcellularLocation>
        <location evidence="2 12">Cytoplasm</location>
    </subcellularLocation>
</comment>
<dbReference type="SMART" id="SM00874">
    <property type="entry name" value="B5"/>
    <property type="match status" value="1"/>
</dbReference>
<dbReference type="HAMAP" id="MF_00284">
    <property type="entry name" value="Phe_tRNA_synth_beta2"/>
    <property type="match status" value="1"/>
</dbReference>
<dbReference type="EMBL" id="DTMZ01000167">
    <property type="protein sequence ID" value="HGD13754.1"/>
    <property type="molecule type" value="Genomic_DNA"/>
</dbReference>
<dbReference type="PANTHER" id="PTHR10947:SF0">
    <property type="entry name" value="PHENYLALANINE--TRNA LIGASE BETA SUBUNIT"/>
    <property type="match status" value="1"/>
</dbReference>
<name>A0A7V3PUH9_UNCW3</name>
<gene>
    <name evidence="12" type="primary">pheT</name>
    <name evidence="14" type="ORF">ENX16_06745</name>
</gene>
<dbReference type="AlphaFoldDB" id="A0A7V3PUH9"/>
<comment type="catalytic activity">
    <reaction evidence="12">
        <text>tRNA(Phe) + L-phenylalanine + ATP = L-phenylalanyl-tRNA(Phe) + AMP + diphosphate + H(+)</text>
        <dbReference type="Rhea" id="RHEA:19413"/>
        <dbReference type="Rhea" id="RHEA-COMP:9668"/>
        <dbReference type="Rhea" id="RHEA-COMP:9699"/>
        <dbReference type="ChEBI" id="CHEBI:15378"/>
        <dbReference type="ChEBI" id="CHEBI:30616"/>
        <dbReference type="ChEBI" id="CHEBI:33019"/>
        <dbReference type="ChEBI" id="CHEBI:58095"/>
        <dbReference type="ChEBI" id="CHEBI:78442"/>
        <dbReference type="ChEBI" id="CHEBI:78531"/>
        <dbReference type="ChEBI" id="CHEBI:456215"/>
        <dbReference type="EC" id="6.1.1.20"/>
    </reaction>
</comment>
<feature type="binding site" evidence="12">
    <location>
        <position position="336"/>
    </location>
    <ligand>
        <name>Mg(2+)</name>
        <dbReference type="ChEBI" id="CHEBI:18420"/>
        <note>shared with alpha subunit</note>
    </ligand>
</feature>
<evidence type="ECO:0000256" key="6">
    <source>
        <dbReference type="ARBA" id="ARBA00022723"/>
    </source>
</evidence>
<dbReference type="EC" id="6.1.1.20" evidence="12"/>
<dbReference type="InterPro" id="IPR045060">
    <property type="entry name" value="Phe-tRNA-ligase_IIc_bsu"/>
</dbReference>
<dbReference type="CDD" id="cd00769">
    <property type="entry name" value="PheRS_beta_core"/>
    <property type="match status" value="1"/>
</dbReference>
<dbReference type="GO" id="GO:0009328">
    <property type="term" value="C:phenylalanine-tRNA ligase complex"/>
    <property type="evidence" value="ECO:0007669"/>
    <property type="project" value="TreeGrafter"/>
</dbReference>
<comment type="subunit">
    <text evidence="12">Tetramer of two alpha and two beta subunits.</text>
</comment>
<keyword evidence="5 12" id="KW-0436">Ligase</keyword>
<dbReference type="Pfam" id="PF17759">
    <property type="entry name" value="tRNA_synthFbeta"/>
    <property type="match status" value="1"/>
</dbReference>
<dbReference type="InterPro" id="IPR005146">
    <property type="entry name" value="B3/B4_tRNA-bd"/>
</dbReference>
<keyword evidence="11 12" id="KW-0030">Aminoacyl-tRNA synthetase</keyword>
<dbReference type="GO" id="GO:0003723">
    <property type="term" value="F:RNA binding"/>
    <property type="evidence" value="ECO:0007669"/>
    <property type="project" value="InterPro"/>
</dbReference>
<keyword evidence="9 12" id="KW-0460">Magnesium</keyword>
<keyword evidence="6 12" id="KW-0479">Metal-binding</keyword>
<accession>A0A7V3PUH9</accession>
<evidence type="ECO:0000256" key="8">
    <source>
        <dbReference type="ARBA" id="ARBA00022840"/>
    </source>
</evidence>
<keyword evidence="7 12" id="KW-0547">Nucleotide-binding</keyword>
<comment type="caution">
    <text evidence="14">The sequence shown here is derived from an EMBL/GenBank/DDBJ whole genome shotgun (WGS) entry which is preliminary data.</text>
</comment>
<evidence type="ECO:0000256" key="5">
    <source>
        <dbReference type="ARBA" id="ARBA00022598"/>
    </source>
</evidence>
<reference evidence="14" key="1">
    <citation type="journal article" date="2020" name="mSystems">
        <title>Genome- and Community-Level Interaction Insights into Carbon Utilization and Element Cycling Functions of Hydrothermarchaeota in Hydrothermal Sediment.</title>
        <authorList>
            <person name="Zhou Z."/>
            <person name="Liu Y."/>
            <person name="Xu W."/>
            <person name="Pan J."/>
            <person name="Luo Z.H."/>
            <person name="Li M."/>
        </authorList>
    </citation>
    <scope>NUCLEOTIDE SEQUENCE [LARGE SCALE GENOMIC DNA]</scope>
    <source>
        <strain evidence="14">SpSt-914</strain>
    </source>
</reference>
<dbReference type="SMART" id="SM00873">
    <property type="entry name" value="B3_4"/>
    <property type="match status" value="1"/>
</dbReference>
<dbReference type="InterPro" id="IPR004531">
    <property type="entry name" value="Phe-tRNA-synth_IIc_bsu_arc_euk"/>
</dbReference>
<dbReference type="InterPro" id="IPR045864">
    <property type="entry name" value="aa-tRNA-synth_II/BPL/LPL"/>
</dbReference>
<proteinExistence type="inferred from homology"/>
<evidence type="ECO:0000256" key="2">
    <source>
        <dbReference type="ARBA" id="ARBA00004496"/>
    </source>
</evidence>
<evidence type="ECO:0000259" key="13">
    <source>
        <dbReference type="PROSITE" id="PS51483"/>
    </source>
</evidence>
<dbReference type="InterPro" id="IPR020825">
    <property type="entry name" value="Phe-tRNA_synthase-like_B3/B4"/>
</dbReference>
<dbReference type="Gene3D" id="3.30.930.10">
    <property type="entry name" value="Bira Bifunctional Protein, Domain 2"/>
    <property type="match status" value="1"/>
</dbReference>
<dbReference type="InterPro" id="IPR009061">
    <property type="entry name" value="DNA-bd_dom_put_sf"/>
</dbReference>
<dbReference type="Gene3D" id="3.30.56.10">
    <property type="match status" value="2"/>
</dbReference>
<dbReference type="InterPro" id="IPR041616">
    <property type="entry name" value="PheRS_beta_core"/>
</dbReference>
<keyword evidence="4 12" id="KW-0963">Cytoplasm</keyword>
<dbReference type="Pfam" id="PF03483">
    <property type="entry name" value="B3_4"/>
    <property type="match status" value="1"/>
</dbReference>
<dbReference type="SUPFAM" id="SSF46955">
    <property type="entry name" value="Putative DNA-binding domain"/>
    <property type="match status" value="2"/>
</dbReference>
<dbReference type="Pfam" id="PF03484">
    <property type="entry name" value="B5"/>
    <property type="match status" value="1"/>
</dbReference>
<keyword evidence="10 12" id="KW-0648">Protein biosynthesis</keyword>
<dbReference type="PROSITE" id="PS51483">
    <property type="entry name" value="B5"/>
    <property type="match status" value="1"/>
</dbReference>
<dbReference type="InterPro" id="IPR022918">
    <property type="entry name" value="Phe_tRNA_ligase_beta2_arc"/>
</dbReference>
<dbReference type="Gene3D" id="3.50.40.10">
    <property type="entry name" value="Phenylalanyl-trna Synthetase, Chain B, domain 3"/>
    <property type="match status" value="1"/>
</dbReference>
<feature type="domain" description="B5" evidence="13">
    <location>
        <begin position="276"/>
        <end position="352"/>
    </location>
</feature>
<dbReference type="SUPFAM" id="SSF55681">
    <property type="entry name" value="Class II aaRS and biotin synthetases"/>
    <property type="match status" value="1"/>
</dbReference>
<dbReference type="GO" id="GO:0005524">
    <property type="term" value="F:ATP binding"/>
    <property type="evidence" value="ECO:0007669"/>
    <property type="project" value="UniProtKB-UniRule"/>
</dbReference>
<dbReference type="InterPro" id="IPR005147">
    <property type="entry name" value="tRNA_synthase_B5-dom"/>
</dbReference>
<dbReference type="GO" id="GO:0004826">
    <property type="term" value="F:phenylalanine-tRNA ligase activity"/>
    <property type="evidence" value="ECO:0007669"/>
    <property type="project" value="UniProtKB-UniRule"/>
</dbReference>
<evidence type="ECO:0000256" key="12">
    <source>
        <dbReference type="HAMAP-Rule" id="MF_00284"/>
    </source>
</evidence>
<evidence type="ECO:0000256" key="3">
    <source>
        <dbReference type="ARBA" id="ARBA00007438"/>
    </source>
</evidence>
<protein>
    <recommendedName>
        <fullName evidence="12">Phenylalanine--tRNA ligase beta subunit</fullName>
        <ecNumber evidence="12">6.1.1.20</ecNumber>
    </recommendedName>
    <alternativeName>
        <fullName evidence="12">Phenylalanyl-tRNA synthetase beta subunit</fullName>
        <shortName evidence="12">PheRS</shortName>
    </alternativeName>
</protein>
<evidence type="ECO:0000313" key="14">
    <source>
        <dbReference type="EMBL" id="HGD13754.1"/>
    </source>
</evidence>
<feature type="binding site" evidence="12">
    <location>
        <position position="339"/>
    </location>
    <ligand>
        <name>Mg(2+)</name>
        <dbReference type="ChEBI" id="CHEBI:18420"/>
        <note>shared with alpha subunit</note>
    </ligand>
</feature>
<evidence type="ECO:0000256" key="7">
    <source>
        <dbReference type="ARBA" id="ARBA00022741"/>
    </source>
</evidence>
<evidence type="ECO:0000256" key="9">
    <source>
        <dbReference type="ARBA" id="ARBA00022842"/>
    </source>
</evidence>
<dbReference type="GO" id="GO:0006432">
    <property type="term" value="P:phenylalanyl-tRNA aminoacylation"/>
    <property type="evidence" value="ECO:0007669"/>
    <property type="project" value="UniProtKB-UniRule"/>
</dbReference>
<dbReference type="NCBIfam" id="TIGR00471">
    <property type="entry name" value="pheT_arch"/>
    <property type="match status" value="1"/>
</dbReference>
<evidence type="ECO:0000256" key="10">
    <source>
        <dbReference type="ARBA" id="ARBA00022917"/>
    </source>
</evidence>
<sequence>MPVVSISPDLLLQMLGRNLTDEELLQFLGELGCDVEGIDAQTGALRINLLPARPDLFDFCGLARSLKGYLGIETGPLEYQFSDSGIKVIVQPGLETVREFISAVVVRGLKFDKQLVGMIMDLQENLHWGLGRDRRRASIGIYDLNTVIPDFNYQPVSPDGTRFVPLGDTVARTPAEILKTHPKGQAYQHLLKNCSVYPLLTDALGQVLSMPPIINSEQTRVTEKTTDVFIDVTGPEPWAVKKTLAVIAAVFSDLGARVETVTVEYPDHRRNRTPEMTPETMLLDPVEVERVIGIKLSPAEITEILKKMRYGAVTLADGKVEVQVPAYRSDVLHTRDLIEDVAIGYGYHNLTPQIMPTVTPSQPLPLEEKCDLCRRVMTGLGFIEIMSLTLSSPEAQFERLGIQDDRLTVVLENPISVEQRILRRHLLSGIMETFSINATQPLPQKLFEIGDVFQLLLETDEIAKQAWQLQSTPKARALRRLSLGIADSRAGFAEVRAVIEALARELDWSLQFSPDDRPPFIAGRSAVIINASGENVGVCGEVHPEVLMRFGLLVPVVLAEVEIGKLFGVLDALSPLR</sequence>
<dbReference type="PANTHER" id="PTHR10947">
    <property type="entry name" value="PHENYLALANYL-TRNA SYNTHETASE BETA CHAIN AND LEUCINE-RICH REPEAT-CONTAINING PROTEIN 47"/>
    <property type="match status" value="1"/>
</dbReference>
<feature type="binding site" evidence="12">
    <location>
        <position position="330"/>
    </location>
    <ligand>
        <name>Mg(2+)</name>
        <dbReference type="ChEBI" id="CHEBI:18420"/>
        <note>shared with alpha subunit</note>
    </ligand>
</feature>
<feature type="binding site" evidence="12">
    <location>
        <position position="340"/>
    </location>
    <ligand>
        <name>Mg(2+)</name>
        <dbReference type="ChEBI" id="CHEBI:18420"/>
        <note>shared with alpha subunit</note>
    </ligand>
</feature>
<organism evidence="14">
    <name type="scientific">candidate division WOR-3 bacterium</name>
    <dbReference type="NCBI Taxonomy" id="2052148"/>
    <lineage>
        <taxon>Bacteria</taxon>
        <taxon>Bacteria division WOR-3</taxon>
    </lineage>
</organism>
<comment type="similarity">
    <text evidence="3 12">Belongs to the phenylalanyl-tRNA synthetase beta subunit family. Type 2 subfamily.</text>
</comment>
<comment type="cofactor">
    <cofactor evidence="1 12">
        <name>Mg(2+)</name>
        <dbReference type="ChEBI" id="CHEBI:18420"/>
    </cofactor>
</comment>